<dbReference type="GO" id="GO:0043709">
    <property type="term" value="P:cell adhesion involved in single-species biofilm formation"/>
    <property type="evidence" value="ECO:0007669"/>
    <property type="project" value="TreeGrafter"/>
</dbReference>
<dbReference type="Gene3D" id="3.30.70.270">
    <property type="match status" value="1"/>
</dbReference>
<dbReference type="InterPro" id="IPR050469">
    <property type="entry name" value="Diguanylate_Cyclase"/>
</dbReference>
<dbReference type="FunFam" id="3.30.70.270:FF:000001">
    <property type="entry name" value="Diguanylate cyclase domain protein"/>
    <property type="match status" value="1"/>
</dbReference>
<organism evidence="4 5">
    <name type="scientific">Leptospira inadai serovar Lyme str. 10</name>
    <dbReference type="NCBI Taxonomy" id="1049790"/>
    <lineage>
        <taxon>Bacteria</taxon>
        <taxon>Pseudomonadati</taxon>
        <taxon>Spirochaetota</taxon>
        <taxon>Spirochaetia</taxon>
        <taxon>Leptospirales</taxon>
        <taxon>Leptospiraceae</taxon>
        <taxon>Leptospira</taxon>
    </lineage>
</organism>
<evidence type="ECO:0000256" key="1">
    <source>
        <dbReference type="ARBA" id="ARBA00012528"/>
    </source>
</evidence>
<dbReference type="InterPro" id="IPR043128">
    <property type="entry name" value="Rev_trsase/Diguanyl_cyclase"/>
</dbReference>
<dbReference type="NCBIfam" id="TIGR00254">
    <property type="entry name" value="GGDEF"/>
    <property type="match status" value="1"/>
</dbReference>
<dbReference type="SUPFAM" id="SSF55073">
    <property type="entry name" value="Nucleotide cyclase"/>
    <property type="match status" value="1"/>
</dbReference>
<evidence type="ECO:0000259" key="3">
    <source>
        <dbReference type="PROSITE" id="PS50887"/>
    </source>
</evidence>
<dbReference type="STRING" id="1049790.LEP1GSC047_0102"/>
<dbReference type="PANTHER" id="PTHR45138:SF9">
    <property type="entry name" value="DIGUANYLATE CYCLASE DGCM-RELATED"/>
    <property type="match status" value="1"/>
</dbReference>
<accession>V6I0J4</accession>
<proteinExistence type="predicted"/>
<protein>
    <recommendedName>
        <fullName evidence="1">diguanylate cyclase</fullName>
        <ecNumber evidence="1">2.7.7.65</ecNumber>
    </recommendedName>
</protein>
<dbReference type="SMART" id="SM00267">
    <property type="entry name" value="GGDEF"/>
    <property type="match status" value="1"/>
</dbReference>
<dbReference type="GO" id="GO:0005886">
    <property type="term" value="C:plasma membrane"/>
    <property type="evidence" value="ECO:0007669"/>
    <property type="project" value="TreeGrafter"/>
</dbReference>
<dbReference type="Proteomes" id="UP000018719">
    <property type="component" value="Unassembled WGS sequence"/>
</dbReference>
<dbReference type="PANTHER" id="PTHR45138">
    <property type="entry name" value="REGULATORY COMPONENTS OF SENSORY TRANSDUCTION SYSTEM"/>
    <property type="match status" value="1"/>
</dbReference>
<reference evidence="4 5" key="1">
    <citation type="submission" date="2013-05" db="EMBL/GenBank/DDBJ databases">
        <authorList>
            <person name="Harkins D.M."/>
            <person name="Durkin A.S."/>
            <person name="Brinkac L.M."/>
            <person name="Haft D.H."/>
            <person name="Selengut J.D."/>
            <person name="Sanka R."/>
            <person name="DePew J."/>
            <person name="Purushe J."/>
            <person name="Hartskeerl R.A."/>
            <person name="Ahmed A."/>
            <person name="van der Linden H."/>
            <person name="Goris M.G.A."/>
            <person name="Vinetz J.M."/>
            <person name="Sutton G.G."/>
            <person name="Nierman W.C."/>
            <person name="Fouts D.E."/>
        </authorList>
    </citation>
    <scope>NUCLEOTIDE SEQUENCE [LARGE SCALE GENOMIC DNA]</scope>
    <source>
        <strain evidence="4 5">10</strain>
    </source>
</reference>
<dbReference type="GO" id="GO:0052621">
    <property type="term" value="F:diguanylate cyclase activity"/>
    <property type="evidence" value="ECO:0007669"/>
    <property type="project" value="UniProtKB-EC"/>
</dbReference>
<dbReference type="EC" id="2.7.7.65" evidence="1"/>
<dbReference type="InterPro" id="IPR029787">
    <property type="entry name" value="Nucleotide_cyclase"/>
</dbReference>
<dbReference type="PROSITE" id="PS50887">
    <property type="entry name" value="GGDEF"/>
    <property type="match status" value="1"/>
</dbReference>
<evidence type="ECO:0000313" key="5">
    <source>
        <dbReference type="Proteomes" id="UP000018719"/>
    </source>
</evidence>
<comment type="caution">
    <text evidence="4">The sequence shown here is derived from an EMBL/GenBank/DDBJ whole genome shotgun (WGS) entry which is preliminary data.</text>
</comment>
<dbReference type="Pfam" id="PF00990">
    <property type="entry name" value="GGDEF"/>
    <property type="match status" value="1"/>
</dbReference>
<dbReference type="InterPro" id="IPR000160">
    <property type="entry name" value="GGDEF_dom"/>
</dbReference>
<dbReference type="AlphaFoldDB" id="V6I0J4"/>
<name>V6I0J4_9LEPT</name>
<comment type="catalytic activity">
    <reaction evidence="2">
        <text>2 GTP = 3',3'-c-di-GMP + 2 diphosphate</text>
        <dbReference type="Rhea" id="RHEA:24898"/>
        <dbReference type="ChEBI" id="CHEBI:33019"/>
        <dbReference type="ChEBI" id="CHEBI:37565"/>
        <dbReference type="ChEBI" id="CHEBI:58805"/>
        <dbReference type="EC" id="2.7.7.65"/>
    </reaction>
</comment>
<dbReference type="CDD" id="cd01949">
    <property type="entry name" value="GGDEF"/>
    <property type="match status" value="1"/>
</dbReference>
<dbReference type="GO" id="GO:1902201">
    <property type="term" value="P:negative regulation of bacterial-type flagellum-dependent cell motility"/>
    <property type="evidence" value="ECO:0007669"/>
    <property type="project" value="TreeGrafter"/>
</dbReference>
<dbReference type="EMBL" id="AHMM02000005">
    <property type="protein sequence ID" value="EQA38799.1"/>
    <property type="molecule type" value="Genomic_DNA"/>
</dbReference>
<evidence type="ECO:0000256" key="2">
    <source>
        <dbReference type="ARBA" id="ARBA00034247"/>
    </source>
</evidence>
<sequence length="327" mass="37102">MAGIDSKIVDFRIFCLLIREPPRLRTSMLLNPESEHTQVRNFLELTTDAVILADSHGRLIEFNSNARKLELISENDSLLEKDWYPVLRLLAPGDAVHIFLRTSTSKRRFEVKVAAIRLTDFPEKTLTAYIFQDKTDFRKLEVTLSRLKSLNRRDRNKIRELEIRDPLTGLFNRNYMVETFNAELSKATRNGHSIGIILMDIDRLKGINDAFGNSKGDMFIAEIGKILLENSRKSDIACRLGGEEFLLLLPGAERKIVLERAERIRELFSKFFVENFADPITGTLSAGVAMFPADGSSEDELIYAANSALYIAKRSGRNRVVSTGTKD</sequence>
<gene>
    <name evidence="4" type="ORF">LEP1GSC047_0102</name>
</gene>
<evidence type="ECO:0000313" key="4">
    <source>
        <dbReference type="EMBL" id="EQA38799.1"/>
    </source>
</evidence>
<feature type="domain" description="GGDEF" evidence="3">
    <location>
        <begin position="192"/>
        <end position="325"/>
    </location>
</feature>